<evidence type="ECO:0000313" key="2">
    <source>
        <dbReference type="EMBL" id="KAA6316501.1"/>
    </source>
</evidence>
<evidence type="ECO:0000256" key="1">
    <source>
        <dbReference type="SAM" id="MobiDB-lite"/>
    </source>
</evidence>
<sequence>MGQKEIEKAWAEKVRKDRARGITLPLTAGAYNDTRNPCNGRKPQPESM</sequence>
<name>A0A5J4Q6T9_9ZZZZ</name>
<comment type="caution">
    <text evidence="2">The sequence shown here is derived from an EMBL/GenBank/DDBJ whole genome shotgun (WGS) entry which is preliminary data.</text>
</comment>
<accession>A0A5J4Q6T9</accession>
<gene>
    <name evidence="2" type="ORF">EZS27_033198</name>
</gene>
<feature type="region of interest" description="Disordered" evidence="1">
    <location>
        <begin position="28"/>
        <end position="48"/>
    </location>
</feature>
<protein>
    <submittedName>
        <fullName evidence="2">Uncharacterized protein</fullName>
    </submittedName>
</protein>
<proteinExistence type="predicted"/>
<dbReference type="EMBL" id="SNRY01004857">
    <property type="protein sequence ID" value="KAA6316501.1"/>
    <property type="molecule type" value="Genomic_DNA"/>
</dbReference>
<reference evidence="2" key="1">
    <citation type="submission" date="2019-03" db="EMBL/GenBank/DDBJ databases">
        <title>Single cell metagenomics reveals metabolic interactions within the superorganism composed of flagellate Streblomastix strix and complex community of Bacteroidetes bacteria on its surface.</title>
        <authorList>
            <person name="Treitli S.C."/>
            <person name="Kolisko M."/>
            <person name="Husnik F."/>
            <person name="Keeling P."/>
            <person name="Hampl V."/>
        </authorList>
    </citation>
    <scope>NUCLEOTIDE SEQUENCE</scope>
    <source>
        <strain evidence="2">STM</strain>
    </source>
</reference>
<organism evidence="2">
    <name type="scientific">termite gut metagenome</name>
    <dbReference type="NCBI Taxonomy" id="433724"/>
    <lineage>
        <taxon>unclassified sequences</taxon>
        <taxon>metagenomes</taxon>
        <taxon>organismal metagenomes</taxon>
    </lineage>
</organism>
<dbReference type="AlphaFoldDB" id="A0A5J4Q6T9"/>